<dbReference type="AlphaFoldDB" id="A0AAU8IB89"/>
<dbReference type="GO" id="GO:0016758">
    <property type="term" value="F:hexosyltransferase activity"/>
    <property type="evidence" value="ECO:0007669"/>
    <property type="project" value="TreeGrafter"/>
</dbReference>
<dbReference type="NCBIfam" id="TIGR00696">
    <property type="entry name" value="wecG_tagA_cpsF"/>
    <property type="match status" value="1"/>
</dbReference>
<protein>
    <submittedName>
        <fullName evidence="3">WecB/TagA/CpsF family glycosyltransferase</fullName>
    </submittedName>
</protein>
<dbReference type="EMBL" id="CP159510">
    <property type="protein sequence ID" value="XCJ15622.1"/>
    <property type="molecule type" value="Genomic_DNA"/>
</dbReference>
<keyword evidence="2" id="KW-0808">Transferase</keyword>
<dbReference type="CDD" id="cd06533">
    <property type="entry name" value="Glyco_transf_WecG_TagA"/>
    <property type="match status" value="1"/>
</dbReference>
<sequence>MDKKKKIGNIYMNVFSSKKEALAASLSFIARKSKLDLFFLNDYGFNIAQQDGAYRKILNQAGLLLNDGIGIKIGARIWGIQLQENLNGTDLIPLLLTHAAAENLSVYLLGSTEQNVRLAAEHLSQSIGGLKIAGCHHGYFQSDDEVVPAINQSGADILLVGMGMPLQEKFIARNHASLRPLTRIAAGGFIDFASGMKPRAPKWMRKLNLEWLYRMCLEPRRMWRRNVIGHAQFFFHVIRLKLKAGRDA</sequence>
<dbReference type="RefSeq" id="WP_353947441.1">
    <property type="nucleotide sequence ID" value="NZ_CP159510.1"/>
</dbReference>
<name>A0AAU8IB89_9BACL</name>
<dbReference type="InterPro" id="IPR004629">
    <property type="entry name" value="WecG_TagA_CpsF"/>
</dbReference>
<dbReference type="Pfam" id="PF03808">
    <property type="entry name" value="Glyco_tran_WecG"/>
    <property type="match status" value="1"/>
</dbReference>
<evidence type="ECO:0000313" key="3">
    <source>
        <dbReference type="EMBL" id="XCJ15622.1"/>
    </source>
</evidence>
<proteinExistence type="predicted"/>
<dbReference type="PANTHER" id="PTHR34136:SF1">
    <property type="entry name" value="UDP-N-ACETYL-D-MANNOSAMINURONIC ACID TRANSFERASE"/>
    <property type="match status" value="1"/>
</dbReference>
<organism evidence="3">
    <name type="scientific">Sporolactobacillus sp. Y61</name>
    <dbReference type="NCBI Taxonomy" id="3160863"/>
    <lineage>
        <taxon>Bacteria</taxon>
        <taxon>Bacillati</taxon>
        <taxon>Bacillota</taxon>
        <taxon>Bacilli</taxon>
        <taxon>Bacillales</taxon>
        <taxon>Sporolactobacillaceae</taxon>
        <taxon>Sporolactobacillus</taxon>
    </lineage>
</organism>
<accession>A0AAU8IB89</accession>
<dbReference type="PANTHER" id="PTHR34136">
    <property type="match status" value="1"/>
</dbReference>
<evidence type="ECO:0000256" key="2">
    <source>
        <dbReference type="ARBA" id="ARBA00022679"/>
    </source>
</evidence>
<reference evidence="3" key="1">
    <citation type="submission" date="2024-06" db="EMBL/GenBank/DDBJ databases">
        <authorList>
            <person name="Fan A."/>
            <person name="Zhang F.Y."/>
            <person name="Zhang L."/>
        </authorList>
    </citation>
    <scope>NUCLEOTIDE SEQUENCE</scope>
    <source>
        <strain evidence="3">Y61</strain>
    </source>
</reference>
<gene>
    <name evidence="3" type="ORF">ABNN70_07695</name>
</gene>
<keyword evidence="1" id="KW-0328">Glycosyltransferase</keyword>
<evidence type="ECO:0000256" key="1">
    <source>
        <dbReference type="ARBA" id="ARBA00022676"/>
    </source>
</evidence>